<proteinExistence type="predicted"/>
<accession>A0ABW4LUL9</accession>
<dbReference type="SUPFAM" id="SSF50800">
    <property type="entry name" value="PK beta-barrel domain-like"/>
    <property type="match status" value="1"/>
</dbReference>
<dbReference type="EMBL" id="JBHUEM010000045">
    <property type="protein sequence ID" value="MFD1738489.1"/>
    <property type="molecule type" value="Genomic_DNA"/>
</dbReference>
<dbReference type="InterPro" id="IPR011037">
    <property type="entry name" value="Pyrv_Knase-like_insert_dom_sf"/>
</dbReference>
<comment type="caution">
    <text evidence="2">The sequence shown here is derived from an EMBL/GenBank/DDBJ whole genome shotgun (WGS) entry which is preliminary data.</text>
</comment>
<dbReference type="PANTHER" id="PTHR30212:SF2">
    <property type="entry name" value="PROTEIN YIIM"/>
    <property type="match status" value="1"/>
</dbReference>
<feature type="domain" description="MOSC" evidence="1">
    <location>
        <begin position="32"/>
        <end position="166"/>
    </location>
</feature>
<dbReference type="RefSeq" id="WP_377929694.1">
    <property type="nucleotide sequence ID" value="NZ_JBHUEM010000045.1"/>
</dbReference>
<dbReference type="Proteomes" id="UP001597214">
    <property type="component" value="Unassembled WGS sequence"/>
</dbReference>
<dbReference type="PANTHER" id="PTHR30212">
    <property type="entry name" value="PROTEIN YIIM"/>
    <property type="match status" value="1"/>
</dbReference>
<evidence type="ECO:0000313" key="2">
    <source>
        <dbReference type="EMBL" id="MFD1738489.1"/>
    </source>
</evidence>
<dbReference type="PROSITE" id="PS51340">
    <property type="entry name" value="MOSC"/>
    <property type="match status" value="1"/>
</dbReference>
<name>A0ABW4LUL9_9BACI</name>
<dbReference type="InterPro" id="IPR052353">
    <property type="entry name" value="Benzoxazolinone_Detox_Enz"/>
</dbReference>
<dbReference type="Gene3D" id="2.40.33.20">
    <property type="entry name" value="PK beta-barrel domain-like"/>
    <property type="match status" value="1"/>
</dbReference>
<dbReference type="Pfam" id="PF03475">
    <property type="entry name" value="YiiM_3-alpha"/>
    <property type="match status" value="1"/>
</dbReference>
<evidence type="ECO:0000259" key="1">
    <source>
        <dbReference type="PROSITE" id="PS51340"/>
    </source>
</evidence>
<dbReference type="InterPro" id="IPR005302">
    <property type="entry name" value="MoCF_Sase_C"/>
</dbReference>
<dbReference type="Pfam" id="PF03473">
    <property type="entry name" value="MOSC"/>
    <property type="match status" value="1"/>
</dbReference>
<gene>
    <name evidence="2" type="ORF">ACFSCX_18365</name>
</gene>
<dbReference type="InterPro" id="IPR005163">
    <property type="entry name" value="Tri_helical_YiiM-like"/>
</dbReference>
<sequence length="227" mass="25744">MYQKAKLVSLNIGLPKKIDLENEETRQSGVGKVSVPKAYLTKEGFTGDGVQLTKFHGGLDRAILCYCYEHYEKWNKEFNKHLKIPGFGENLTISGLSEENVWIGDIYQIGEAKIQITQSRIPCNTLSKYNGVESLLSKLVETGYTGFLARVLKEGWIYEDSSVSLIERNPNAVSVQYTNEVYFHDKKNIEGIRKILNSKDLAVAWKDILMSRLLKLEKKSVSNETKS</sequence>
<organism evidence="2 3">
    <name type="scientific">Bacillus salitolerans</name>
    <dbReference type="NCBI Taxonomy" id="1437434"/>
    <lineage>
        <taxon>Bacteria</taxon>
        <taxon>Bacillati</taxon>
        <taxon>Bacillota</taxon>
        <taxon>Bacilli</taxon>
        <taxon>Bacillales</taxon>
        <taxon>Bacillaceae</taxon>
        <taxon>Bacillus</taxon>
    </lineage>
</organism>
<protein>
    <submittedName>
        <fullName evidence="2">MOSC domain-containing protein</fullName>
    </submittedName>
</protein>
<reference evidence="3" key="1">
    <citation type="journal article" date="2019" name="Int. J. Syst. Evol. Microbiol.">
        <title>The Global Catalogue of Microorganisms (GCM) 10K type strain sequencing project: providing services to taxonomists for standard genome sequencing and annotation.</title>
        <authorList>
            <consortium name="The Broad Institute Genomics Platform"/>
            <consortium name="The Broad Institute Genome Sequencing Center for Infectious Disease"/>
            <person name="Wu L."/>
            <person name="Ma J."/>
        </authorList>
    </citation>
    <scope>NUCLEOTIDE SEQUENCE [LARGE SCALE GENOMIC DNA]</scope>
    <source>
        <strain evidence="3">CCUG 49339</strain>
    </source>
</reference>
<evidence type="ECO:0000313" key="3">
    <source>
        <dbReference type="Proteomes" id="UP001597214"/>
    </source>
</evidence>
<keyword evidence="3" id="KW-1185">Reference proteome</keyword>